<dbReference type="Pfam" id="PF01479">
    <property type="entry name" value="S4"/>
    <property type="match status" value="1"/>
</dbReference>
<dbReference type="GeneID" id="61167756"/>
<dbReference type="Gene3D" id="3.10.290.10">
    <property type="entry name" value="RNA-binding S4 domain"/>
    <property type="match status" value="1"/>
</dbReference>
<evidence type="ECO:0000313" key="7">
    <source>
        <dbReference type="EMBL" id="STO17603.1"/>
    </source>
</evidence>
<evidence type="ECO:0000313" key="9">
    <source>
        <dbReference type="Proteomes" id="UP000582487"/>
    </source>
</evidence>
<evidence type="ECO:0000259" key="4">
    <source>
        <dbReference type="SMART" id="SM00363"/>
    </source>
</evidence>
<dbReference type="RefSeq" id="WP_103758996.1">
    <property type="nucleotide sequence ID" value="NZ_JABCUP010000018.1"/>
</dbReference>
<sequence length="277" mass="29850">MKRARLDTELVRRHLAASRTQAAAMIQAGRVLVDGQTAMKPARQVELAAAIVLRDPDTVTYASRGAHKLLGALDYLELYGPGLPSIEDKICLDAGASTGGFTDVLLRRGAAKVFAVDVGYGQLSWRLRTDSRVVNLERTNVRTLDAALIDPPADLVVGDLSFISLELVLPALTAATRETAWYLVMVKPQFEIGRERLGHGGVVRDVNQRIETVLGVAGAAQKLGMGIAQVAPSGLAGPAGNVEYFLYFARQNLVEHPLESEELVQACRKAVERGPKS</sequence>
<evidence type="ECO:0000313" key="10">
    <source>
        <dbReference type="Proteomes" id="UP001209486"/>
    </source>
</evidence>
<dbReference type="PANTHER" id="PTHR32319">
    <property type="entry name" value="BACTERIAL HEMOLYSIN-LIKE PROTEIN"/>
    <property type="match status" value="1"/>
</dbReference>
<dbReference type="Proteomes" id="UP000255284">
    <property type="component" value="Unassembled WGS sequence"/>
</dbReference>
<reference evidence="6 9" key="3">
    <citation type="submission" date="2020-04" db="EMBL/GenBank/DDBJ databases">
        <title>Antimicrobial susceptibility and clonality of vaginal-derived multi-drug resistant Mobiluncus isolates in China.</title>
        <authorList>
            <person name="Zhang X."/>
        </authorList>
    </citation>
    <scope>NUCLEOTIDE SEQUENCE [LARGE SCALE GENOMIC DNA]</scope>
    <source>
        <strain evidence="6 9">7</strain>
    </source>
</reference>
<dbReference type="SUPFAM" id="SSF55174">
    <property type="entry name" value="Alpha-L RNA-binding motif"/>
    <property type="match status" value="1"/>
</dbReference>
<organism evidence="7 8">
    <name type="scientific">Mobiluncus mulieris</name>
    <dbReference type="NCBI Taxonomy" id="2052"/>
    <lineage>
        <taxon>Bacteria</taxon>
        <taxon>Bacillati</taxon>
        <taxon>Actinomycetota</taxon>
        <taxon>Actinomycetes</taxon>
        <taxon>Actinomycetales</taxon>
        <taxon>Actinomycetaceae</taxon>
        <taxon>Mobiluncus</taxon>
    </lineage>
</organism>
<dbReference type="EMBL" id="JABCUV010000015">
    <property type="protein sequence ID" value="NMW94032.1"/>
    <property type="molecule type" value="Genomic_DNA"/>
</dbReference>
<keyword evidence="7" id="KW-0808">Transferase</keyword>
<proteinExistence type="inferred from homology"/>
<evidence type="ECO:0000256" key="3">
    <source>
        <dbReference type="PROSITE-ProRule" id="PRU00182"/>
    </source>
</evidence>
<dbReference type="PIRSF" id="PIRSF005578">
    <property type="entry name" value="TlyA"/>
    <property type="match status" value="1"/>
</dbReference>
<dbReference type="InterPro" id="IPR036986">
    <property type="entry name" value="S4_RNA-bd_sf"/>
</dbReference>
<dbReference type="SUPFAM" id="SSF53335">
    <property type="entry name" value="S-adenosyl-L-methionine-dependent methyltransferases"/>
    <property type="match status" value="1"/>
</dbReference>
<dbReference type="CDD" id="cd00165">
    <property type="entry name" value="S4"/>
    <property type="match status" value="1"/>
</dbReference>
<keyword evidence="7" id="KW-0489">Methyltransferase</keyword>
<dbReference type="GO" id="GO:0003723">
    <property type="term" value="F:RNA binding"/>
    <property type="evidence" value="ECO:0007669"/>
    <property type="project" value="UniProtKB-KW"/>
</dbReference>
<dbReference type="InterPro" id="IPR029063">
    <property type="entry name" value="SAM-dependent_MTases_sf"/>
</dbReference>
<dbReference type="PROSITE" id="PS50889">
    <property type="entry name" value="S4"/>
    <property type="match status" value="1"/>
</dbReference>
<dbReference type="GO" id="GO:0008168">
    <property type="term" value="F:methyltransferase activity"/>
    <property type="evidence" value="ECO:0007669"/>
    <property type="project" value="UniProtKB-KW"/>
</dbReference>
<reference evidence="5 10" key="2">
    <citation type="submission" date="2019-08" db="EMBL/GenBank/DDBJ databases">
        <title>Comparison of rpoB and gyrB Sequences from Mobiluncus Species and Development of a Multiplex PCR Method for Clinical Detection of Mobiluncus curtisii and Mobiluncus mulieris.</title>
        <authorList>
            <person name="Yang L."/>
            <person name="Shen Y."/>
            <person name="Xu G."/>
            <person name="Shu L.-B."/>
            <person name="Hu J."/>
            <person name="Zhang R."/>
            <person name="Wang Y."/>
            <person name="Zhou H.-W."/>
            <person name="Zhang X."/>
        </authorList>
    </citation>
    <scope>NUCLEOTIDE SEQUENCE [LARGE SCALE GENOMIC DNA]</scope>
    <source>
        <strain evidence="5 10">M26</strain>
    </source>
</reference>
<dbReference type="NCBIfam" id="TIGR00478">
    <property type="entry name" value="tly"/>
    <property type="match status" value="1"/>
</dbReference>
<dbReference type="Pfam" id="PF01728">
    <property type="entry name" value="FtsJ"/>
    <property type="match status" value="1"/>
</dbReference>
<keyword evidence="1 3" id="KW-0694">RNA-binding</keyword>
<dbReference type="EC" id="2.1.1.226" evidence="7"/>
<dbReference type="InterPro" id="IPR047048">
    <property type="entry name" value="TlyA"/>
</dbReference>
<dbReference type="EMBL" id="UGGQ01000006">
    <property type="protein sequence ID" value="STO17603.1"/>
    <property type="molecule type" value="Genomic_DNA"/>
</dbReference>
<dbReference type="SMART" id="SM00363">
    <property type="entry name" value="S4"/>
    <property type="match status" value="1"/>
</dbReference>
<evidence type="ECO:0000313" key="8">
    <source>
        <dbReference type="Proteomes" id="UP000255284"/>
    </source>
</evidence>
<dbReference type="CDD" id="cd02440">
    <property type="entry name" value="AdoMet_MTases"/>
    <property type="match status" value="1"/>
</dbReference>
<comment type="similarity">
    <text evidence="2">Belongs to the TlyA family.</text>
</comment>
<evidence type="ECO:0000256" key="2">
    <source>
        <dbReference type="ARBA" id="ARBA00029460"/>
    </source>
</evidence>
<gene>
    <name evidence="7" type="primary">tlyA</name>
    <name evidence="5" type="ORF">FYZ43_09310</name>
    <name evidence="6" type="ORF">HHJ74_10165</name>
    <name evidence="7" type="ORF">NCTC11819_02197</name>
</gene>
<dbReference type="InterPro" id="IPR002877">
    <property type="entry name" value="RNA_MeTrfase_FtsJ_dom"/>
</dbReference>
<evidence type="ECO:0000256" key="1">
    <source>
        <dbReference type="ARBA" id="ARBA00022884"/>
    </source>
</evidence>
<dbReference type="AlphaFoldDB" id="A0A2J9KQM5"/>
<dbReference type="InterPro" id="IPR004538">
    <property type="entry name" value="Hemolysin_A/TlyA"/>
</dbReference>
<protein>
    <submittedName>
        <fullName evidence="7">16S/23S rRNA (Cytidine-2'-O)-methyltransferase TlyA</fullName>
        <ecNumber evidence="7">2.1.1.226</ecNumber>
    </submittedName>
    <submittedName>
        <fullName evidence="5">TlyA family RNA methyltransferase</fullName>
    </submittedName>
</protein>
<dbReference type="InterPro" id="IPR002942">
    <property type="entry name" value="S4_RNA-bd"/>
</dbReference>
<name>A0A2J9KQM5_9ACTO</name>
<evidence type="ECO:0000313" key="5">
    <source>
        <dbReference type="EMBL" id="MCU9969574.1"/>
    </source>
</evidence>
<dbReference type="Gene3D" id="3.40.50.150">
    <property type="entry name" value="Vaccinia Virus protein VP39"/>
    <property type="match status" value="1"/>
</dbReference>
<accession>A0A2J9KQM5</accession>
<dbReference type="PANTHER" id="PTHR32319:SF0">
    <property type="entry name" value="BACTERIAL HEMOLYSIN-LIKE PROTEIN"/>
    <property type="match status" value="1"/>
</dbReference>
<dbReference type="Proteomes" id="UP001209486">
    <property type="component" value="Unassembled WGS sequence"/>
</dbReference>
<evidence type="ECO:0000313" key="6">
    <source>
        <dbReference type="EMBL" id="NMW94032.1"/>
    </source>
</evidence>
<dbReference type="GO" id="GO:0032259">
    <property type="term" value="P:methylation"/>
    <property type="evidence" value="ECO:0007669"/>
    <property type="project" value="UniProtKB-KW"/>
</dbReference>
<dbReference type="Proteomes" id="UP000582487">
    <property type="component" value="Unassembled WGS sequence"/>
</dbReference>
<comment type="caution">
    <text evidence="7">The sequence shown here is derived from an EMBL/GenBank/DDBJ whole genome shotgun (WGS) entry which is preliminary data.</text>
</comment>
<feature type="domain" description="RNA-binding S4" evidence="4">
    <location>
        <begin position="4"/>
        <end position="70"/>
    </location>
</feature>
<reference evidence="7 8" key="1">
    <citation type="submission" date="2018-06" db="EMBL/GenBank/DDBJ databases">
        <authorList>
            <consortium name="Pathogen Informatics"/>
            <person name="Doyle S."/>
        </authorList>
    </citation>
    <scope>NUCLEOTIDE SEQUENCE [LARGE SCALE GENOMIC DNA]</scope>
    <source>
        <strain evidence="7 8">NCTC11819</strain>
    </source>
</reference>
<dbReference type="EMBL" id="VSZY01000019">
    <property type="protein sequence ID" value="MCU9969574.1"/>
    <property type="molecule type" value="Genomic_DNA"/>
</dbReference>